<evidence type="ECO:0000256" key="1">
    <source>
        <dbReference type="SAM" id="SignalP"/>
    </source>
</evidence>
<reference evidence="2 3" key="1">
    <citation type="submission" date="2013-12" db="EMBL/GenBank/DDBJ databases">
        <title>Improved hybrid genome assemblies of Bacteroides xylanisolvens SD CC 1b and Bacteroides xylanisolvens SD CC 2a using Illumina and 454 Sequencing.</title>
        <authorList>
            <person name="Ramaraj T."/>
            <person name="Sundararajan A."/>
            <person name="Mudge J."/>
            <person name="Schilkey F.D."/>
            <person name="Delvecchio V."/>
            <person name="Donlon M."/>
            <person name="Ziemer C."/>
        </authorList>
    </citation>
    <scope>NUCLEOTIDE SEQUENCE [LARGE SCALE GENOMIC DNA]</scope>
</reference>
<accession>D4VLI6</accession>
<gene>
    <name evidence="2" type="ORF">BN890_2490</name>
</gene>
<dbReference type="EMBL" id="CBXG010000004">
    <property type="protein sequence ID" value="CDM02702.1"/>
    <property type="molecule type" value="Genomic_DNA"/>
</dbReference>
<feature type="signal peptide" evidence="1">
    <location>
        <begin position="1"/>
        <end position="22"/>
    </location>
</feature>
<comment type="caution">
    <text evidence="2">The sequence shown here is derived from an EMBL/GenBank/DDBJ whole genome shotgun (WGS) entry which is preliminary data.</text>
</comment>
<evidence type="ECO:0000313" key="2">
    <source>
        <dbReference type="EMBL" id="CDM02702.1"/>
    </source>
</evidence>
<sequence length="215" mass="24134">MKRVLFILLCICLPFVAGKSFAQRYLPGQKGIQLTLGGVDDFGSNVKHLHGNFQVGLALSRYNRNHSRWLFGADYVKKHYSYKDVAIPKAQFTGEVGYFVPFISDRGKNVFFSAGLSALAGYETTNWNCKLLYDGATLKNDGCFIYGFCPGFRDGGVPFRQAGFSFQCPPEDILRIIRGEFPHGGSCRCQVHFQLAATVWNKAIGTWMRCFIGWI</sequence>
<feature type="chain" id="PRO_5003064463" evidence="1">
    <location>
        <begin position="23"/>
        <end position="215"/>
    </location>
</feature>
<name>D4VLI6_9BACE</name>
<keyword evidence="1" id="KW-0732">Signal</keyword>
<proteinExistence type="predicted"/>
<dbReference type="Proteomes" id="UP000019380">
    <property type="component" value="Unassembled WGS sequence"/>
</dbReference>
<protein>
    <submittedName>
        <fullName evidence="2">Conjugative transposon protein TraO</fullName>
    </submittedName>
</protein>
<evidence type="ECO:0000313" key="3">
    <source>
        <dbReference type="Proteomes" id="UP000019380"/>
    </source>
</evidence>
<dbReference type="Pfam" id="PF10626">
    <property type="entry name" value="TraO"/>
    <property type="match status" value="1"/>
</dbReference>
<dbReference type="InterPro" id="IPR018899">
    <property type="entry name" value="Conjug_transposon_Tra0"/>
</dbReference>
<dbReference type="AlphaFoldDB" id="D4VLI6"/>
<organism evidence="2 3">
    <name type="scientific">Bacteroides xylanisolvens SD CC 1b</name>
    <dbReference type="NCBI Taxonomy" id="702447"/>
    <lineage>
        <taxon>Bacteria</taxon>
        <taxon>Pseudomonadati</taxon>
        <taxon>Bacteroidota</taxon>
        <taxon>Bacteroidia</taxon>
        <taxon>Bacteroidales</taxon>
        <taxon>Bacteroidaceae</taxon>
        <taxon>Bacteroides</taxon>
    </lineage>
</organism>